<feature type="non-terminal residue" evidence="2">
    <location>
        <position position="1"/>
    </location>
</feature>
<proteinExistence type="predicted"/>
<name>A0A3B0V0L2_9ZZZZ</name>
<organism evidence="2">
    <name type="scientific">hydrothermal vent metagenome</name>
    <dbReference type="NCBI Taxonomy" id="652676"/>
    <lineage>
        <taxon>unclassified sequences</taxon>
        <taxon>metagenomes</taxon>
        <taxon>ecological metagenomes</taxon>
    </lineage>
</organism>
<dbReference type="NCBIfam" id="TIGR04183">
    <property type="entry name" value="Por_Secre_tail"/>
    <property type="match status" value="1"/>
</dbReference>
<feature type="domain" description="Secretion system C-terminal sorting" evidence="1">
    <location>
        <begin position="23"/>
        <end position="96"/>
    </location>
</feature>
<dbReference type="AlphaFoldDB" id="A0A3B0V0L2"/>
<dbReference type="Pfam" id="PF18962">
    <property type="entry name" value="Por_Secre_tail"/>
    <property type="match status" value="1"/>
</dbReference>
<evidence type="ECO:0000259" key="1">
    <source>
        <dbReference type="Pfam" id="PF18962"/>
    </source>
</evidence>
<evidence type="ECO:0000313" key="2">
    <source>
        <dbReference type="EMBL" id="VAW25674.1"/>
    </source>
</evidence>
<accession>A0A3B0V0L2</accession>
<protein>
    <recommendedName>
        <fullName evidence="1">Secretion system C-terminal sorting domain-containing protein</fullName>
    </recommendedName>
</protein>
<sequence length="97" mass="11187">FSDLGIYSVTLSIYEFIPNLFSVYPNPATAHKITILIKDNTEINTIQFYNLLGQQIINIQQPKITQNRIEIRNIPTGMYIVKIANENSYSIKRLIVQ</sequence>
<dbReference type="EMBL" id="UOER01000480">
    <property type="protein sequence ID" value="VAW25674.1"/>
    <property type="molecule type" value="Genomic_DNA"/>
</dbReference>
<dbReference type="InterPro" id="IPR026444">
    <property type="entry name" value="Secre_tail"/>
</dbReference>
<reference evidence="2" key="1">
    <citation type="submission" date="2018-06" db="EMBL/GenBank/DDBJ databases">
        <authorList>
            <person name="Zhirakovskaya E."/>
        </authorList>
    </citation>
    <scope>NUCLEOTIDE SEQUENCE</scope>
</reference>
<gene>
    <name evidence="2" type="ORF">MNBD_BACTEROID04-1287</name>
</gene>